<dbReference type="PRINTS" id="PR00169">
    <property type="entry name" value="KCHANNEL"/>
</dbReference>
<feature type="transmembrane region" description="Helical" evidence="13">
    <location>
        <begin position="104"/>
        <end position="131"/>
    </location>
</feature>
<keyword evidence="7" id="KW-0630">Potassium</keyword>
<organism evidence="15 16">
    <name type="scientific">Catalinimonas alkaloidigena</name>
    <dbReference type="NCBI Taxonomy" id="1075417"/>
    <lineage>
        <taxon>Bacteria</taxon>
        <taxon>Pseudomonadati</taxon>
        <taxon>Bacteroidota</taxon>
        <taxon>Cytophagia</taxon>
        <taxon>Cytophagales</taxon>
        <taxon>Catalimonadaceae</taxon>
        <taxon>Catalinimonas</taxon>
    </lineage>
</organism>
<sequence length="355" mass="39718">MPHHTSPYASAVLEKERIRQPWRLRLHEIIFESDTPAGKAFDVVLLILILFSILIVMLESVDSVARRHGEMLRLVEWIVTLLFTIEYGLRILSAGRASRYLFSFFGIIDLLSILPTYLSLVIVGSQYLLVIRGLRLLRVFRVLKLSRYMGEAQILTLALRQSVAKITVFIGTVVILVIIMGAAMYLIEGPENGFRNIPISIYWAVVTLTTVGYGDIAPQTTAGQLLATLLMIMGYGIIAVPTGIVSVELNKAERKPTDRDAASGQQADAAGTSPGPMDLERAVHSACRVERVWFDAERIHFVLHDGRDVGIPFAWYPTLQHAEPQQRERWKLLAKGALVHWPGLDVDILITEVLK</sequence>
<keyword evidence="16" id="KW-1185">Reference proteome</keyword>
<dbReference type="Pfam" id="PF00520">
    <property type="entry name" value="Ion_trans"/>
    <property type="match status" value="1"/>
</dbReference>
<feature type="transmembrane region" description="Helical" evidence="13">
    <location>
        <begin position="225"/>
        <end position="247"/>
    </location>
</feature>
<keyword evidence="8 13" id="KW-1133">Transmembrane helix</keyword>
<dbReference type="GO" id="GO:0005249">
    <property type="term" value="F:voltage-gated potassium channel activity"/>
    <property type="evidence" value="ECO:0007669"/>
    <property type="project" value="InterPro"/>
</dbReference>
<evidence type="ECO:0000256" key="11">
    <source>
        <dbReference type="ARBA" id="ARBA00023303"/>
    </source>
</evidence>
<comment type="subcellular location">
    <subcellularLocation>
        <location evidence="1">Membrane</location>
        <topology evidence="1">Multi-pass membrane protein</topology>
    </subcellularLocation>
</comment>
<reference evidence="15 16" key="1">
    <citation type="submission" date="2016-10" db="EMBL/GenBank/DDBJ databases">
        <authorList>
            <person name="de Groot N.N."/>
        </authorList>
    </citation>
    <scope>NUCLEOTIDE SEQUENCE [LARGE SCALE GENOMIC DNA]</scope>
    <source>
        <strain evidence="15 16">DSM 25186</strain>
    </source>
</reference>
<dbReference type="InterPro" id="IPR028325">
    <property type="entry name" value="VG_K_chnl"/>
</dbReference>
<keyword evidence="10 13" id="KW-0472">Membrane</keyword>
<dbReference type="InterPro" id="IPR027359">
    <property type="entry name" value="Volt_channel_dom_sf"/>
</dbReference>
<protein>
    <submittedName>
        <fullName evidence="15">Voltage-gated potassium channel</fullName>
    </submittedName>
</protein>
<feature type="transmembrane region" description="Helical" evidence="13">
    <location>
        <begin position="74"/>
        <end position="92"/>
    </location>
</feature>
<dbReference type="Gene3D" id="3.30.2020.40">
    <property type="entry name" value="Uncharacterised protein PF10387, DUF2442"/>
    <property type="match status" value="1"/>
</dbReference>
<keyword evidence="2" id="KW-0813">Transport</keyword>
<feature type="transmembrane region" description="Helical" evidence="13">
    <location>
        <begin position="166"/>
        <end position="187"/>
    </location>
</feature>
<dbReference type="GO" id="GO:0008076">
    <property type="term" value="C:voltage-gated potassium channel complex"/>
    <property type="evidence" value="ECO:0007669"/>
    <property type="project" value="InterPro"/>
</dbReference>
<dbReference type="Proteomes" id="UP000198510">
    <property type="component" value="Unassembled WGS sequence"/>
</dbReference>
<dbReference type="InterPro" id="IPR018841">
    <property type="entry name" value="DUF2442"/>
</dbReference>
<dbReference type="AlphaFoldDB" id="A0A1G9F5E2"/>
<keyword evidence="3" id="KW-0633">Potassium transport</keyword>
<feature type="domain" description="Ion transport" evidence="14">
    <location>
        <begin position="39"/>
        <end position="254"/>
    </location>
</feature>
<evidence type="ECO:0000256" key="6">
    <source>
        <dbReference type="ARBA" id="ARBA00022882"/>
    </source>
</evidence>
<dbReference type="Gene3D" id="1.20.120.350">
    <property type="entry name" value="Voltage-gated potassium channels. Chain C"/>
    <property type="match status" value="1"/>
</dbReference>
<accession>A0A1G9F5E2</accession>
<dbReference type="Gene3D" id="1.10.287.70">
    <property type="match status" value="1"/>
</dbReference>
<dbReference type="EMBL" id="FNFO01000003">
    <property type="protein sequence ID" value="SDK83669.1"/>
    <property type="molecule type" value="Genomic_DNA"/>
</dbReference>
<evidence type="ECO:0000256" key="2">
    <source>
        <dbReference type="ARBA" id="ARBA00022448"/>
    </source>
</evidence>
<keyword evidence="6" id="KW-0851">Voltage-gated channel</keyword>
<keyword evidence="11 15" id="KW-0407">Ion channel</keyword>
<evidence type="ECO:0000313" key="16">
    <source>
        <dbReference type="Proteomes" id="UP000198510"/>
    </source>
</evidence>
<dbReference type="Pfam" id="PF10387">
    <property type="entry name" value="DUF2442"/>
    <property type="match status" value="1"/>
</dbReference>
<feature type="compositionally biased region" description="Low complexity" evidence="12">
    <location>
        <begin position="262"/>
        <end position="273"/>
    </location>
</feature>
<evidence type="ECO:0000256" key="8">
    <source>
        <dbReference type="ARBA" id="ARBA00022989"/>
    </source>
</evidence>
<evidence type="ECO:0000256" key="5">
    <source>
        <dbReference type="ARBA" id="ARBA00022826"/>
    </source>
</evidence>
<evidence type="ECO:0000256" key="1">
    <source>
        <dbReference type="ARBA" id="ARBA00004141"/>
    </source>
</evidence>
<evidence type="ECO:0000256" key="13">
    <source>
        <dbReference type="SAM" id="Phobius"/>
    </source>
</evidence>
<dbReference type="PANTHER" id="PTHR11537:SF254">
    <property type="entry name" value="POTASSIUM VOLTAGE-GATED CHANNEL PROTEIN SHAB"/>
    <property type="match status" value="1"/>
</dbReference>
<evidence type="ECO:0000256" key="7">
    <source>
        <dbReference type="ARBA" id="ARBA00022958"/>
    </source>
</evidence>
<keyword evidence="9" id="KW-0406">Ion transport</keyword>
<dbReference type="PANTHER" id="PTHR11537">
    <property type="entry name" value="VOLTAGE-GATED POTASSIUM CHANNEL"/>
    <property type="match status" value="1"/>
</dbReference>
<feature type="transmembrane region" description="Helical" evidence="13">
    <location>
        <begin position="43"/>
        <end position="62"/>
    </location>
</feature>
<evidence type="ECO:0000256" key="9">
    <source>
        <dbReference type="ARBA" id="ARBA00023065"/>
    </source>
</evidence>
<keyword evidence="5" id="KW-0631">Potassium channel</keyword>
<feature type="region of interest" description="Disordered" evidence="12">
    <location>
        <begin position="255"/>
        <end position="277"/>
    </location>
</feature>
<evidence type="ECO:0000313" key="15">
    <source>
        <dbReference type="EMBL" id="SDK83669.1"/>
    </source>
</evidence>
<evidence type="ECO:0000256" key="12">
    <source>
        <dbReference type="SAM" id="MobiDB-lite"/>
    </source>
</evidence>
<keyword evidence="4 13" id="KW-0812">Transmembrane</keyword>
<evidence type="ECO:0000256" key="4">
    <source>
        <dbReference type="ARBA" id="ARBA00022692"/>
    </source>
</evidence>
<dbReference type="STRING" id="1075417.SAMN05421823_103680"/>
<dbReference type="SUPFAM" id="SSF81324">
    <property type="entry name" value="Voltage-gated potassium channels"/>
    <property type="match status" value="1"/>
</dbReference>
<proteinExistence type="predicted"/>
<evidence type="ECO:0000256" key="3">
    <source>
        <dbReference type="ARBA" id="ARBA00022538"/>
    </source>
</evidence>
<dbReference type="InterPro" id="IPR005821">
    <property type="entry name" value="Ion_trans_dom"/>
</dbReference>
<evidence type="ECO:0000259" key="14">
    <source>
        <dbReference type="Pfam" id="PF00520"/>
    </source>
</evidence>
<gene>
    <name evidence="15" type="ORF">SAMN05421823_103680</name>
</gene>
<dbReference type="GO" id="GO:0001508">
    <property type="term" value="P:action potential"/>
    <property type="evidence" value="ECO:0007669"/>
    <property type="project" value="TreeGrafter"/>
</dbReference>
<name>A0A1G9F5E2_9BACT</name>
<evidence type="ECO:0000256" key="10">
    <source>
        <dbReference type="ARBA" id="ARBA00023136"/>
    </source>
</evidence>